<dbReference type="EMBL" id="BLLF01002641">
    <property type="protein sequence ID" value="GFH24822.1"/>
    <property type="molecule type" value="Genomic_DNA"/>
</dbReference>
<proteinExistence type="predicted"/>
<dbReference type="PROSITE" id="PS51257">
    <property type="entry name" value="PROKAR_LIPOPROTEIN"/>
    <property type="match status" value="1"/>
</dbReference>
<dbReference type="AlphaFoldDB" id="A0A6A0A3Y9"/>
<name>A0A6A0A3Y9_HAELA</name>
<evidence type="ECO:0000313" key="2">
    <source>
        <dbReference type="Proteomes" id="UP000485058"/>
    </source>
</evidence>
<evidence type="ECO:0000313" key="1">
    <source>
        <dbReference type="EMBL" id="GFH24822.1"/>
    </source>
</evidence>
<accession>A0A6A0A3Y9</accession>
<comment type="caution">
    <text evidence="1">The sequence shown here is derived from an EMBL/GenBank/DDBJ whole genome shotgun (WGS) entry which is preliminary data.</text>
</comment>
<gene>
    <name evidence="1" type="ORF">HaLaN_22684</name>
</gene>
<sequence>MTAQQRGAHTTVPQQAAAAGSWVACLAAACTQGQGTPCPWLAALPALASSTAPVVATCSPQCAACSALHCSPCPATCLALPLAQPWCACCAWLAGECWALALRLLPVWLPGCCVEAVGACVGPLPGTTSCPEPAGHAAGSIQPFAPRVVCLEGCWDLRWHEQ</sequence>
<dbReference type="Proteomes" id="UP000485058">
    <property type="component" value="Unassembled WGS sequence"/>
</dbReference>
<protein>
    <submittedName>
        <fullName evidence="1">Uncharacterized protein</fullName>
    </submittedName>
</protein>
<keyword evidence="2" id="KW-1185">Reference proteome</keyword>
<organism evidence="1 2">
    <name type="scientific">Haematococcus lacustris</name>
    <name type="common">Green alga</name>
    <name type="synonym">Haematococcus pluvialis</name>
    <dbReference type="NCBI Taxonomy" id="44745"/>
    <lineage>
        <taxon>Eukaryota</taxon>
        <taxon>Viridiplantae</taxon>
        <taxon>Chlorophyta</taxon>
        <taxon>core chlorophytes</taxon>
        <taxon>Chlorophyceae</taxon>
        <taxon>CS clade</taxon>
        <taxon>Chlamydomonadales</taxon>
        <taxon>Haematococcaceae</taxon>
        <taxon>Haematococcus</taxon>
    </lineage>
</organism>
<reference evidence="1 2" key="1">
    <citation type="submission" date="2020-02" db="EMBL/GenBank/DDBJ databases">
        <title>Draft genome sequence of Haematococcus lacustris strain NIES-144.</title>
        <authorList>
            <person name="Morimoto D."/>
            <person name="Nakagawa S."/>
            <person name="Yoshida T."/>
            <person name="Sawayama S."/>
        </authorList>
    </citation>
    <scope>NUCLEOTIDE SEQUENCE [LARGE SCALE GENOMIC DNA]</scope>
    <source>
        <strain evidence="1 2">NIES-144</strain>
    </source>
</reference>